<proteinExistence type="inferred from homology"/>
<dbReference type="Pfam" id="PF01063">
    <property type="entry name" value="Aminotran_4"/>
    <property type="match status" value="1"/>
</dbReference>
<evidence type="ECO:0000256" key="1">
    <source>
        <dbReference type="ARBA" id="ARBA00009320"/>
    </source>
</evidence>
<accession>A0A8J3S0Z3</accession>
<dbReference type="InterPro" id="IPR001544">
    <property type="entry name" value="Aminotrans_IV"/>
</dbReference>
<dbReference type="PANTHER" id="PTHR42743">
    <property type="entry name" value="AMINO-ACID AMINOTRANSFERASE"/>
    <property type="match status" value="1"/>
</dbReference>
<dbReference type="AlphaFoldDB" id="A0A8J3S0Z3"/>
<gene>
    <name evidence="2" type="ORF">Pro02_23240</name>
</gene>
<protein>
    <recommendedName>
        <fullName evidence="4">Aminotransferase class IV</fullName>
    </recommendedName>
</protein>
<dbReference type="PANTHER" id="PTHR42743:SF11">
    <property type="entry name" value="AMINODEOXYCHORISMATE LYASE"/>
    <property type="match status" value="1"/>
</dbReference>
<dbReference type="InterPro" id="IPR043132">
    <property type="entry name" value="BCAT-like_C"/>
</dbReference>
<dbReference type="RefSeq" id="WP_068921581.1">
    <property type="nucleotide sequence ID" value="NZ_BMQP01000007.1"/>
</dbReference>
<dbReference type="InterPro" id="IPR050571">
    <property type="entry name" value="Class-IV_PLP-Dep_Aminotrnsfr"/>
</dbReference>
<keyword evidence="3" id="KW-1185">Reference proteome</keyword>
<name>A0A8J3S0Z3_PLARO</name>
<evidence type="ECO:0008006" key="4">
    <source>
        <dbReference type="Google" id="ProtNLM"/>
    </source>
</evidence>
<organism evidence="2 3">
    <name type="scientific">Planobispora rosea</name>
    <dbReference type="NCBI Taxonomy" id="35762"/>
    <lineage>
        <taxon>Bacteria</taxon>
        <taxon>Bacillati</taxon>
        <taxon>Actinomycetota</taxon>
        <taxon>Actinomycetes</taxon>
        <taxon>Streptosporangiales</taxon>
        <taxon>Streptosporangiaceae</taxon>
        <taxon>Planobispora</taxon>
    </lineage>
</organism>
<dbReference type="GO" id="GO:0046394">
    <property type="term" value="P:carboxylic acid biosynthetic process"/>
    <property type="evidence" value="ECO:0007669"/>
    <property type="project" value="UniProtKB-ARBA"/>
</dbReference>
<dbReference type="Gene3D" id="3.20.10.10">
    <property type="entry name" value="D-amino Acid Aminotransferase, subunit A, domain 2"/>
    <property type="match status" value="1"/>
</dbReference>
<comment type="similarity">
    <text evidence="1">Belongs to the class-IV pyridoxal-phosphate-dependent aminotransferase family.</text>
</comment>
<dbReference type="EMBL" id="BOOI01000019">
    <property type="protein sequence ID" value="GIH83916.1"/>
    <property type="molecule type" value="Genomic_DNA"/>
</dbReference>
<sequence length="280" mass="31270">MVAVLTGPVRGLTGERLVWTERSGLSPAAGPPQGEPAVVDSWLVAEGRVRDLALHGRRFLRSCEQLVPELPSAAVRRFLDEVWQWLPGHGRWFPRIEAYGGAEPLLALWPRPAPEHAPGEVTLWTPPEPDPRRRPTVKGPDLRVLARLRDRAEAAGADDALLHDADGTVLETAHSALVWWRGGTLCVPEATLPVLPSVTRDHLERLAACWNFPVRHDRVTLDEVPELEVWTLNALHGLRPVRAWIDRAGRTRPGRISARAAEWQQAVRHRTVLPAPHLWE</sequence>
<evidence type="ECO:0000313" key="2">
    <source>
        <dbReference type="EMBL" id="GIH83916.1"/>
    </source>
</evidence>
<reference evidence="2" key="1">
    <citation type="submission" date="2021-01" db="EMBL/GenBank/DDBJ databases">
        <title>Whole genome shotgun sequence of Planobispora rosea NBRC 15558.</title>
        <authorList>
            <person name="Komaki H."/>
            <person name="Tamura T."/>
        </authorList>
    </citation>
    <scope>NUCLEOTIDE SEQUENCE</scope>
    <source>
        <strain evidence="2">NBRC 15558</strain>
    </source>
</reference>
<dbReference type="SUPFAM" id="SSF56752">
    <property type="entry name" value="D-aminoacid aminotransferase-like PLP-dependent enzymes"/>
    <property type="match status" value="1"/>
</dbReference>
<evidence type="ECO:0000313" key="3">
    <source>
        <dbReference type="Proteomes" id="UP000655044"/>
    </source>
</evidence>
<dbReference type="OrthoDB" id="4570776at2"/>
<dbReference type="Proteomes" id="UP000655044">
    <property type="component" value="Unassembled WGS sequence"/>
</dbReference>
<dbReference type="GO" id="GO:0003824">
    <property type="term" value="F:catalytic activity"/>
    <property type="evidence" value="ECO:0007669"/>
    <property type="project" value="InterPro"/>
</dbReference>
<comment type="caution">
    <text evidence="2">The sequence shown here is derived from an EMBL/GenBank/DDBJ whole genome shotgun (WGS) entry which is preliminary data.</text>
</comment>
<dbReference type="InterPro" id="IPR036038">
    <property type="entry name" value="Aminotransferase-like"/>
</dbReference>